<proteinExistence type="predicted"/>
<evidence type="ECO:0000256" key="2">
    <source>
        <dbReference type="SAM" id="SignalP"/>
    </source>
</evidence>
<keyword evidence="2" id="KW-0732">Signal</keyword>
<evidence type="ECO:0000313" key="4">
    <source>
        <dbReference type="EMBL" id="PIM54822.1"/>
    </source>
</evidence>
<dbReference type="AlphaFoldDB" id="A0A2G9CES1"/>
<feature type="chain" id="PRO_5013587280" description="Ice-binding protein C-terminal domain-containing protein" evidence="2">
    <location>
        <begin position="28"/>
        <end position="197"/>
    </location>
</feature>
<keyword evidence="5" id="KW-1185">Reference proteome</keyword>
<comment type="caution">
    <text evidence="4">The sequence shown here is derived from an EMBL/GenBank/DDBJ whole genome shotgun (WGS) entry which is preliminary data.</text>
</comment>
<evidence type="ECO:0000259" key="3">
    <source>
        <dbReference type="Pfam" id="PF07589"/>
    </source>
</evidence>
<name>A0A2G9CES1_9BURK</name>
<feature type="domain" description="Ice-binding protein C-terminal" evidence="3">
    <location>
        <begin position="165"/>
        <end position="189"/>
    </location>
</feature>
<dbReference type="InterPro" id="IPR017756">
    <property type="entry name" value="TM_Gly-Cys-Arg_CS"/>
</dbReference>
<keyword evidence="1" id="KW-0812">Transmembrane</keyword>
<organism evidence="4 5">
    <name type="scientific">Roseateles chitinivorans</name>
    <dbReference type="NCBI Taxonomy" id="2917965"/>
    <lineage>
        <taxon>Bacteria</taxon>
        <taxon>Pseudomonadati</taxon>
        <taxon>Pseudomonadota</taxon>
        <taxon>Betaproteobacteria</taxon>
        <taxon>Burkholderiales</taxon>
        <taxon>Sphaerotilaceae</taxon>
        <taxon>Roseateles</taxon>
    </lineage>
</organism>
<evidence type="ECO:0000313" key="5">
    <source>
        <dbReference type="Proteomes" id="UP000231501"/>
    </source>
</evidence>
<dbReference type="EMBL" id="PEOG01000007">
    <property type="protein sequence ID" value="PIM54822.1"/>
    <property type="molecule type" value="Genomic_DNA"/>
</dbReference>
<gene>
    <name evidence="4" type="ORF">CS062_02765</name>
</gene>
<feature type="signal peptide" evidence="2">
    <location>
        <begin position="1"/>
        <end position="27"/>
    </location>
</feature>
<keyword evidence="1" id="KW-1133">Transmembrane helix</keyword>
<dbReference type="Pfam" id="PF07589">
    <property type="entry name" value="PEP-CTERM"/>
    <property type="match status" value="1"/>
</dbReference>
<reference evidence="4 5" key="1">
    <citation type="submission" date="2017-11" db="EMBL/GenBank/DDBJ databases">
        <title>Draft genome sequence of Mitsuaria sp. HWN-4.</title>
        <authorList>
            <person name="Gundlapally S.R."/>
        </authorList>
    </citation>
    <scope>NUCLEOTIDE SEQUENCE [LARGE SCALE GENOMIC DNA]</scope>
    <source>
        <strain evidence="4 5">HWN-4</strain>
    </source>
</reference>
<dbReference type="NCBIfam" id="TIGR03382">
    <property type="entry name" value="GC_trans_RRR"/>
    <property type="match status" value="1"/>
</dbReference>
<dbReference type="OrthoDB" id="9152773at2"/>
<sequence length="197" mass="20518">MRKPLARFFARACLPLTLALAASFASATVVTFDDLGSDGLVPADYAGLDWSGSSWFQYAGEQAPYTPHSGDRRATLGFDGSSATSAIGFLTPSTFQGAWFAGFQGVNVAIDLYFGGQLVASTATLDLGDSPAFLGSGYNGLVDRLVFRSNDPAFFVMDDLSFASAVPEPASGALALGGLAVAALVIRRRRSVPSTQA</sequence>
<protein>
    <recommendedName>
        <fullName evidence="3">Ice-binding protein C-terminal domain-containing protein</fullName>
    </recommendedName>
</protein>
<dbReference type="NCBIfam" id="TIGR02595">
    <property type="entry name" value="PEP_CTERM"/>
    <property type="match status" value="1"/>
</dbReference>
<dbReference type="InterPro" id="IPR013424">
    <property type="entry name" value="Ice-binding_C"/>
</dbReference>
<feature type="transmembrane region" description="Helical" evidence="1">
    <location>
        <begin position="169"/>
        <end position="186"/>
    </location>
</feature>
<dbReference type="RefSeq" id="WP_099859934.1">
    <property type="nucleotide sequence ID" value="NZ_PEOG01000007.1"/>
</dbReference>
<dbReference type="Proteomes" id="UP000231501">
    <property type="component" value="Unassembled WGS sequence"/>
</dbReference>
<evidence type="ECO:0000256" key="1">
    <source>
        <dbReference type="SAM" id="Phobius"/>
    </source>
</evidence>
<accession>A0A2G9CES1</accession>
<keyword evidence="1" id="KW-0472">Membrane</keyword>